<evidence type="ECO:0000313" key="2">
    <source>
        <dbReference type="Proteomes" id="UP000198517"/>
    </source>
</evidence>
<evidence type="ECO:0000313" key="1">
    <source>
        <dbReference type="EMBL" id="SDD87805.1"/>
    </source>
</evidence>
<dbReference type="STRING" id="1071918.SAMN05421544_101102"/>
<reference evidence="1 2" key="1">
    <citation type="submission" date="2016-10" db="EMBL/GenBank/DDBJ databases">
        <authorList>
            <person name="de Groot N.N."/>
        </authorList>
    </citation>
    <scope>NUCLEOTIDE SEQUENCE [LARGE SCALE GENOMIC DNA]</scope>
    <source>
        <strain evidence="1 2">DSM 24015</strain>
    </source>
</reference>
<sequence>MPMKRLLKGLFLLLLLIVLAGCRADEMLTEAKTKDDLANKFSIFVKRSGSDVIDYPKGFRYLALRYDSIHRTNISGREHLEKLKELSKDKPITLTKVEAEPYIDFGIHSQTITEKNGDRWVLYPKVQTGKVVGLVAAVLSDEETKVYYYTVNPLSELYKNNISLFQKAYTKKYFNVKSNRGLSGLIEMAMCGTDDIPSGDIEEVVIIGNPPKSGDHNGDWSWLFNGLYPGYGHYIGGDCLRYIKCFDPVNGFDGGGGGYSPLPPLNDNNGDPCSEMKKMNNSSAYSKKVDELKESSVLSRTYETGYKENKDGTFHSLSPAKSTANSDGMKIDIDADTKGYIHTHIDDYEVEDANGDLQMRMPIRMFSPADVNALMEIAKMQTDGNYDEIYGTMVSSEGIYTIKFTGTKSDIKTGFSGKEWRDKFIYFWNKHSGSNELKFLRFLKDVMGIDGISLYKTGKDGKIENKFLESNNRVKSNDCP</sequence>
<dbReference type="EMBL" id="FNAS01000001">
    <property type="protein sequence ID" value="SDD87805.1"/>
    <property type="molecule type" value="Genomic_DNA"/>
</dbReference>
<dbReference type="PROSITE" id="PS51257">
    <property type="entry name" value="PROKAR_LIPOPROTEIN"/>
    <property type="match status" value="1"/>
</dbReference>
<gene>
    <name evidence="1" type="ORF">SAMN05421544_101102</name>
</gene>
<dbReference type="AlphaFoldDB" id="A0A1G6YDZ0"/>
<name>A0A1G6YDZ0_9FLAO</name>
<accession>A0A1G6YDZ0</accession>
<keyword evidence="2" id="KW-1185">Reference proteome</keyword>
<dbReference type="Proteomes" id="UP000198517">
    <property type="component" value="Unassembled WGS sequence"/>
</dbReference>
<dbReference type="OrthoDB" id="1264044at2"/>
<protein>
    <submittedName>
        <fullName evidence="1">Uncharacterized protein</fullName>
    </submittedName>
</protein>
<proteinExistence type="predicted"/>
<organism evidence="1 2">
    <name type="scientific">Riemerella columbipharyngis</name>
    <dbReference type="NCBI Taxonomy" id="1071918"/>
    <lineage>
        <taxon>Bacteria</taxon>
        <taxon>Pseudomonadati</taxon>
        <taxon>Bacteroidota</taxon>
        <taxon>Flavobacteriia</taxon>
        <taxon>Flavobacteriales</taxon>
        <taxon>Weeksellaceae</taxon>
        <taxon>Riemerella</taxon>
    </lineage>
</organism>